<reference evidence="2 3" key="2">
    <citation type="submission" date="2018-11" db="EMBL/GenBank/DDBJ databases">
        <authorList>
            <consortium name="Pathogen Informatics"/>
        </authorList>
    </citation>
    <scope>NUCLEOTIDE SEQUENCE [LARGE SCALE GENOMIC DNA]</scope>
</reference>
<evidence type="ECO:0000256" key="1">
    <source>
        <dbReference type="SAM" id="Phobius"/>
    </source>
</evidence>
<dbReference type="Proteomes" id="UP000270296">
    <property type="component" value="Unassembled WGS sequence"/>
</dbReference>
<dbReference type="EMBL" id="UZAM01007832">
    <property type="protein sequence ID" value="VDP01687.1"/>
    <property type="molecule type" value="Genomic_DNA"/>
</dbReference>
<evidence type="ECO:0000313" key="3">
    <source>
        <dbReference type="Proteomes" id="UP000270296"/>
    </source>
</evidence>
<keyword evidence="1" id="KW-0472">Membrane</keyword>
<dbReference type="WBParaSite" id="SBAD_0000375101-mRNA-1">
    <property type="protein sequence ID" value="SBAD_0000375101-mRNA-1"/>
    <property type="gene ID" value="SBAD_0000375101"/>
</dbReference>
<name>A0A183IIZ1_9BILA</name>
<keyword evidence="1" id="KW-0812">Transmembrane</keyword>
<protein>
    <submittedName>
        <fullName evidence="4">Transpos_assoc domain-containing protein</fullName>
    </submittedName>
</protein>
<evidence type="ECO:0000313" key="2">
    <source>
        <dbReference type="EMBL" id="VDP01687.1"/>
    </source>
</evidence>
<proteinExistence type="predicted"/>
<reference evidence="4" key="1">
    <citation type="submission" date="2016-06" db="UniProtKB">
        <authorList>
            <consortium name="WormBaseParasite"/>
        </authorList>
    </citation>
    <scope>IDENTIFICATION</scope>
</reference>
<gene>
    <name evidence="2" type="ORF">SBAD_LOCUS3587</name>
</gene>
<organism evidence="4">
    <name type="scientific">Soboliphyme baturini</name>
    <dbReference type="NCBI Taxonomy" id="241478"/>
    <lineage>
        <taxon>Eukaryota</taxon>
        <taxon>Metazoa</taxon>
        <taxon>Ecdysozoa</taxon>
        <taxon>Nematoda</taxon>
        <taxon>Enoplea</taxon>
        <taxon>Dorylaimia</taxon>
        <taxon>Dioctophymatida</taxon>
        <taxon>Dioctophymatoidea</taxon>
        <taxon>Soboliphymatidae</taxon>
        <taxon>Soboliphyme</taxon>
    </lineage>
</organism>
<feature type="transmembrane region" description="Helical" evidence="1">
    <location>
        <begin position="289"/>
        <end position="310"/>
    </location>
</feature>
<sequence length="311" mass="34651">MVYCYLQKQHCLKAAETFCDEYKLANGYDLRQECECEPCVVKMQLSEEMKAKASSTFSNMMMKLEDVLKDVRLIMLLMNDVVSSEDQIAIKKPVCTVSGTGGTMDLCRQIFVDTTFKEKVRNDSSSSVPSLDANCNWYRFVDEAIINSTFPDQMADMINANITTHNTPYPAVEDAVDDVMFLMQKKGMLDSVETAEESLKAIQAATFSDLNQDNGHIIPALPDSLLDDTSCYFENLTPDDSNNDCCITPVRGSLYVEGSSICIPPLSTPKTEKSKSSALPVNKGDVSPFNLVCVCLFVVFIESIILSYFYK</sequence>
<accession>A0A183IIZ1</accession>
<keyword evidence="3" id="KW-1185">Reference proteome</keyword>
<evidence type="ECO:0000313" key="4">
    <source>
        <dbReference type="WBParaSite" id="SBAD_0000375101-mRNA-1"/>
    </source>
</evidence>
<dbReference type="AlphaFoldDB" id="A0A183IIZ1"/>
<keyword evidence="1" id="KW-1133">Transmembrane helix</keyword>